<accession>A0A2P8IJ16</accession>
<comment type="function">
    <text evidence="8">F(1)F(0) ATP synthase produces ATP from ADP in the presence of a proton or sodium gradient. F-type ATPases consist of two structural domains, F(1) containing the extramembraneous catalytic core and F(0) containing the membrane proton channel, linked together by a central stalk and a peripheral stalk. During catalysis, ATP synthesis in the catalytic domain of F(1) is coupled via a rotary mechanism of the central stalk subunits to proton translocation.</text>
</comment>
<dbReference type="GO" id="GO:0045259">
    <property type="term" value="C:proton-transporting ATP synthase complex"/>
    <property type="evidence" value="ECO:0007669"/>
    <property type="project" value="UniProtKB-KW"/>
</dbReference>
<dbReference type="Proteomes" id="UP000241118">
    <property type="component" value="Unassembled WGS sequence"/>
</dbReference>
<dbReference type="OrthoDB" id="5242917at2"/>
<comment type="similarity">
    <text evidence="8">Belongs to the ATPase delta chain family.</text>
</comment>
<proteinExistence type="inferred from homology"/>
<protein>
    <recommendedName>
        <fullName evidence="8">ATP synthase subunit delta</fullName>
    </recommendedName>
    <alternativeName>
        <fullName evidence="8">ATP synthase F(1) sector subunit delta</fullName>
    </alternativeName>
    <alternativeName>
        <fullName evidence="8">F-type ATPase subunit delta</fullName>
        <shortName evidence="8">F-ATPase subunit delta</shortName>
    </alternativeName>
</protein>
<dbReference type="Gene3D" id="1.10.520.20">
    <property type="entry name" value="N-terminal domain of the delta subunit of the F1F0-ATP synthase"/>
    <property type="match status" value="1"/>
</dbReference>
<dbReference type="GO" id="GO:0046933">
    <property type="term" value="F:proton-transporting ATP synthase activity, rotational mechanism"/>
    <property type="evidence" value="ECO:0007669"/>
    <property type="project" value="UniProtKB-UniRule"/>
</dbReference>
<dbReference type="Pfam" id="PF00213">
    <property type="entry name" value="OSCP"/>
    <property type="match status" value="1"/>
</dbReference>
<keyword evidence="2 8" id="KW-0813">Transport</keyword>
<evidence type="ECO:0000256" key="8">
    <source>
        <dbReference type="HAMAP-Rule" id="MF_01416"/>
    </source>
</evidence>
<dbReference type="GO" id="GO:0005886">
    <property type="term" value="C:plasma membrane"/>
    <property type="evidence" value="ECO:0007669"/>
    <property type="project" value="UniProtKB-SubCell"/>
</dbReference>
<keyword evidence="10" id="KW-1185">Reference proteome</keyword>
<dbReference type="NCBIfam" id="TIGR01145">
    <property type="entry name" value="ATP_synt_delta"/>
    <property type="match status" value="1"/>
</dbReference>
<keyword evidence="3 8" id="KW-0375">Hydrogen ion transport</keyword>
<dbReference type="PANTHER" id="PTHR11910">
    <property type="entry name" value="ATP SYNTHASE DELTA CHAIN"/>
    <property type="match status" value="1"/>
</dbReference>
<sequence>MTLHAASRDALAAAELRLLEVVDGTTGPTASESLGELGGELFAVVSLLSAQPALRRALADNSSDPASREQLLHGLLDGKVADVTVQVLATVVTARWSSPRELVDGIESLARTTLLVRAERDGKLDSVEDELFRLGRIIAGNHELELALSDPAAEPAGKVALVDSLVAGKVDGTTKTLVDQLVREPRGQGVVNGLGELASLAAKRRERSVAYVRSAVELDATQQERLEATLTRIYSRPIALHVEVDPTLRGGLLIKIGDEVIDGSVAGRLASLRRDLAG</sequence>
<evidence type="ECO:0000256" key="7">
    <source>
        <dbReference type="ARBA" id="ARBA00023310"/>
    </source>
</evidence>
<keyword evidence="6 8" id="KW-0139">CF(1)</keyword>
<evidence type="ECO:0000256" key="4">
    <source>
        <dbReference type="ARBA" id="ARBA00023065"/>
    </source>
</evidence>
<dbReference type="InterPro" id="IPR020781">
    <property type="entry name" value="ATPase_OSCP/d_CS"/>
</dbReference>
<dbReference type="EMBL" id="PYAX01000001">
    <property type="protein sequence ID" value="PSL58448.1"/>
    <property type="molecule type" value="Genomic_DNA"/>
</dbReference>
<dbReference type="PRINTS" id="PR00125">
    <property type="entry name" value="ATPASEDELTA"/>
</dbReference>
<evidence type="ECO:0000313" key="9">
    <source>
        <dbReference type="EMBL" id="PSL58448.1"/>
    </source>
</evidence>
<dbReference type="HAMAP" id="MF_01416">
    <property type="entry name" value="ATP_synth_delta_bact"/>
    <property type="match status" value="1"/>
</dbReference>
<comment type="caution">
    <text evidence="9">The sequence shown here is derived from an EMBL/GenBank/DDBJ whole genome shotgun (WGS) entry which is preliminary data.</text>
</comment>
<dbReference type="AlphaFoldDB" id="A0A2P8IJ16"/>
<organism evidence="9 10">
    <name type="scientific">Saccharothrix carnea</name>
    <dbReference type="NCBI Taxonomy" id="1280637"/>
    <lineage>
        <taxon>Bacteria</taxon>
        <taxon>Bacillati</taxon>
        <taxon>Actinomycetota</taxon>
        <taxon>Actinomycetes</taxon>
        <taxon>Pseudonocardiales</taxon>
        <taxon>Pseudonocardiaceae</taxon>
        <taxon>Saccharothrix</taxon>
    </lineage>
</organism>
<dbReference type="NCBIfam" id="NF009967">
    <property type="entry name" value="PRK13430.1"/>
    <property type="match status" value="1"/>
</dbReference>
<name>A0A2P8IJ16_SACCR</name>
<evidence type="ECO:0000313" key="10">
    <source>
        <dbReference type="Proteomes" id="UP000241118"/>
    </source>
</evidence>
<evidence type="ECO:0000256" key="6">
    <source>
        <dbReference type="ARBA" id="ARBA00023196"/>
    </source>
</evidence>
<evidence type="ECO:0000256" key="3">
    <source>
        <dbReference type="ARBA" id="ARBA00022781"/>
    </source>
</evidence>
<dbReference type="RefSeq" id="WP_106613739.1">
    <property type="nucleotide sequence ID" value="NZ_PYAX01000001.1"/>
</dbReference>
<dbReference type="InterPro" id="IPR000711">
    <property type="entry name" value="ATPase_OSCP/dsu"/>
</dbReference>
<keyword evidence="8" id="KW-1003">Cell membrane</keyword>
<keyword evidence="4 8" id="KW-0406">Ion transport</keyword>
<dbReference type="PROSITE" id="PS00389">
    <property type="entry name" value="ATPASE_DELTA"/>
    <property type="match status" value="1"/>
</dbReference>
<gene>
    <name evidence="8" type="primary">atpH</name>
    <name evidence="9" type="ORF">B0I31_101666</name>
</gene>
<evidence type="ECO:0000256" key="5">
    <source>
        <dbReference type="ARBA" id="ARBA00023136"/>
    </source>
</evidence>
<evidence type="ECO:0000256" key="2">
    <source>
        <dbReference type="ARBA" id="ARBA00022448"/>
    </source>
</evidence>
<keyword evidence="5 8" id="KW-0472">Membrane</keyword>
<dbReference type="InterPro" id="IPR026015">
    <property type="entry name" value="ATP_synth_OSCP/delta_N_sf"/>
</dbReference>
<comment type="function">
    <text evidence="8">This protein is part of the stalk that links CF(0) to CF(1). It either transmits conformational changes from CF(0) to CF(1) or is implicated in proton conduction.</text>
</comment>
<reference evidence="9 10" key="1">
    <citation type="submission" date="2018-03" db="EMBL/GenBank/DDBJ databases">
        <title>Genomic Encyclopedia of Type Strains, Phase III (KMG-III): the genomes of soil and plant-associated and newly described type strains.</title>
        <authorList>
            <person name="Whitman W."/>
        </authorList>
    </citation>
    <scope>NUCLEOTIDE SEQUENCE [LARGE SCALE GENOMIC DNA]</scope>
    <source>
        <strain evidence="9 10">CGMCC 4.7097</strain>
    </source>
</reference>
<evidence type="ECO:0000256" key="1">
    <source>
        <dbReference type="ARBA" id="ARBA00004370"/>
    </source>
</evidence>
<keyword evidence="7 8" id="KW-0066">ATP synthesis</keyword>
<comment type="subcellular location">
    <subcellularLocation>
        <location evidence="8">Cell membrane</location>
        <topology evidence="8">Peripheral membrane protein</topology>
    </subcellularLocation>
    <subcellularLocation>
        <location evidence="1">Membrane</location>
    </subcellularLocation>
</comment>